<dbReference type="EMBL" id="BQKI01000077">
    <property type="protein sequence ID" value="GJN24514.1"/>
    <property type="molecule type" value="Genomic_DNA"/>
</dbReference>
<dbReference type="Proteomes" id="UP001054889">
    <property type="component" value="Unassembled WGS sequence"/>
</dbReference>
<sequence length="76" mass="7778">MGTAAPSWRDGEVDSVRVSAMGKARPQVRGSAIPMAALATASDNAQPSPPLTAAHGHHLQVLPRLGDLAGPGEAWN</sequence>
<dbReference type="AlphaFoldDB" id="A0AAV5EPS3"/>
<keyword evidence="2" id="KW-1185">Reference proteome</keyword>
<accession>A0AAV5EPS3</accession>
<comment type="caution">
    <text evidence="1">The sequence shown here is derived from an EMBL/GenBank/DDBJ whole genome shotgun (WGS) entry which is preliminary data.</text>
</comment>
<proteinExistence type="predicted"/>
<gene>
    <name evidence="1" type="primary">gb12258</name>
    <name evidence="1" type="ORF">PR202_gb12258</name>
</gene>
<organism evidence="1 2">
    <name type="scientific">Eleusine coracana subsp. coracana</name>
    <dbReference type="NCBI Taxonomy" id="191504"/>
    <lineage>
        <taxon>Eukaryota</taxon>
        <taxon>Viridiplantae</taxon>
        <taxon>Streptophyta</taxon>
        <taxon>Embryophyta</taxon>
        <taxon>Tracheophyta</taxon>
        <taxon>Spermatophyta</taxon>
        <taxon>Magnoliopsida</taxon>
        <taxon>Liliopsida</taxon>
        <taxon>Poales</taxon>
        <taxon>Poaceae</taxon>
        <taxon>PACMAD clade</taxon>
        <taxon>Chloridoideae</taxon>
        <taxon>Cynodonteae</taxon>
        <taxon>Eleusininae</taxon>
        <taxon>Eleusine</taxon>
    </lineage>
</organism>
<name>A0AAV5EPS3_ELECO</name>
<reference evidence="1" key="1">
    <citation type="journal article" date="2018" name="DNA Res.">
        <title>Multiple hybrid de novo genome assembly of finger millet, an orphan allotetraploid crop.</title>
        <authorList>
            <person name="Hatakeyama M."/>
            <person name="Aluri S."/>
            <person name="Balachadran M.T."/>
            <person name="Sivarajan S.R."/>
            <person name="Patrignani A."/>
            <person name="Gruter S."/>
            <person name="Poveda L."/>
            <person name="Shimizu-Inatsugi R."/>
            <person name="Baeten J."/>
            <person name="Francoijs K.J."/>
            <person name="Nataraja K.N."/>
            <person name="Reddy Y.A.N."/>
            <person name="Phadnis S."/>
            <person name="Ravikumar R.L."/>
            <person name="Schlapbach R."/>
            <person name="Sreeman S.M."/>
            <person name="Shimizu K.K."/>
        </authorList>
    </citation>
    <scope>NUCLEOTIDE SEQUENCE</scope>
</reference>
<evidence type="ECO:0000313" key="1">
    <source>
        <dbReference type="EMBL" id="GJN24514.1"/>
    </source>
</evidence>
<reference evidence="1" key="2">
    <citation type="submission" date="2021-12" db="EMBL/GenBank/DDBJ databases">
        <title>Resequencing data analysis of finger millet.</title>
        <authorList>
            <person name="Hatakeyama M."/>
            <person name="Aluri S."/>
            <person name="Balachadran M.T."/>
            <person name="Sivarajan S.R."/>
            <person name="Poveda L."/>
            <person name="Shimizu-Inatsugi R."/>
            <person name="Schlapbach R."/>
            <person name="Sreeman S.M."/>
            <person name="Shimizu K.K."/>
        </authorList>
    </citation>
    <scope>NUCLEOTIDE SEQUENCE</scope>
</reference>
<evidence type="ECO:0000313" key="2">
    <source>
        <dbReference type="Proteomes" id="UP001054889"/>
    </source>
</evidence>
<protein>
    <submittedName>
        <fullName evidence="1">Uncharacterized protein</fullName>
    </submittedName>
</protein>